<dbReference type="SUPFAM" id="SSF46894">
    <property type="entry name" value="C-terminal effector domain of the bipartite response regulators"/>
    <property type="match status" value="1"/>
</dbReference>
<dbReference type="InterPro" id="IPR039420">
    <property type="entry name" value="WalR-like"/>
</dbReference>
<dbReference type="RefSeq" id="WP_350722933.1">
    <property type="nucleotide sequence ID" value="NZ_JBEPCO010000039.1"/>
</dbReference>
<evidence type="ECO:0000256" key="1">
    <source>
        <dbReference type="ARBA" id="ARBA00022553"/>
    </source>
</evidence>
<evidence type="ECO:0000256" key="6">
    <source>
        <dbReference type="PROSITE-ProRule" id="PRU00169"/>
    </source>
</evidence>
<accession>A0ABV1VGH8</accession>
<evidence type="ECO:0000256" key="2">
    <source>
        <dbReference type="ARBA" id="ARBA00023012"/>
    </source>
</evidence>
<evidence type="ECO:0000313" key="11">
    <source>
        <dbReference type="Proteomes" id="UP001490330"/>
    </source>
</evidence>
<keyword evidence="11" id="KW-1185">Reference proteome</keyword>
<evidence type="ECO:0000256" key="3">
    <source>
        <dbReference type="ARBA" id="ARBA00023015"/>
    </source>
</evidence>
<feature type="DNA-binding region" description="OmpR/PhoB-type" evidence="7">
    <location>
        <begin position="133"/>
        <end position="233"/>
    </location>
</feature>
<name>A0ABV1VGH8_9ACTN</name>
<dbReference type="SMART" id="SM00448">
    <property type="entry name" value="REC"/>
    <property type="match status" value="1"/>
</dbReference>
<dbReference type="Pfam" id="PF00072">
    <property type="entry name" value="Response_reg"/>
    <property type="match status" value="1"/>
</dbReference>
<dbReference type="PROSITE" id="PS50110">
    <property type="entry name" value="RESPONSE_REGULATORY"/>
    <property type="match status" value="1"/>
</dbReference>
<evidence type="ECO:0000259" key="8">
    <source>
        <dbReference type="PROSITE" id="PS50110"/>
    </source>
</evidence>
<evidence type="ECO:0000259" key="9">
    <source>
        <dbReference type="PROSITE" id="PS51755"/>
    </source>
</evidence>
<keyword evidence="2" id="KW-0902">Two-component regulatory system</keyword>
<protein>
    <submittedName>
        <fullName evidence="10">Response regulator transcription factor</fullName>
    </submittedName>
</protein>
<dbReference type="CDD" id="cd00383">
    <property type="entry name" value="trans_reg_C"/>
    <property type="match status" value="1"/>
</dbReference>
<gene>
    <name evidence="10" type="ORF">ABT322_17745</name>
</gene>
<dbReference type="PANTHER" id="PTHR48111">
    <property type="entry name" value="REGULATOR OF RPOS"/>
    <property type="match status" value="1"/>
</dbReference>
<dbReference type="Gene3D" id="1.10.10.10">
    <property type="entry name" value="Winged helix-like DNA-binding domain superfamily/Winged helix DNA-binding domain"/>
    <property type="match status" value="1"/>
</dbReference>
<dbReference type="InterPro" id="IPR036388">
    <property type="entry name" value="WH-like_DNA-bd_sf"/>
</dbReference>
<reference evidence="10 11" key="1">
    <citation type="submission" date="2024-06" db="EMBL/GenBank/DDBJ databases">
        <title>The Natural Products Discovery Center: Release of the First 8490 Sequenced Strains for Exploring Actinobacteria Biosynthetic Diversity.</title>
        <authorList>
            <person name="Kalkreuter E."/>
            <person name="Kautsar S.A."/>
            <person name="Yang D."/>
            <person name="Bader C.D."/>
            <person name="Teijaro C.N."/>
            <person name="Fluegel L."/>
            <person name="Davis C.M."/>
            <person name="Simpson J.R."/>
            <person name="Lauterbach L."/>
            <person name="Steele A.D."/>
            <person name="Gui C."/>
            <person name="Meng S."/>
            <person name="Li G."/>
            <person name="Viehrig K."/>
            <person name="Ye F."/>
            <person name="Su P."/>
            <person name="Kiefer A.F."/>
            <person name="Nichols A."/>
            <person name="Cepeda A.J."/>
            <person name="Yan W."/>
            <person name="Fan B."/>
            <person name="Jiang Y."/>
            <person name="Adhikari A."/>
            <person name="Zheng C.-J."/>
            <person name="Schuster L."/>
            <person name="Cowan T.M."/>
            <person name="Smanski M.J."/>
            <person name="Chevrette M.G."/>
            <person name="De Carvalho L.P.S."/>
            <person name="Shen B."/>
        </authorList>
    </citation>
    <scope>NUCLEOTIDE SEQUENCE [LARGE SCALE GENOMIC DNA]</scope>
    <source>
        <strain evidence="10 11">NPDC000632</strain>
    </source>
</reference>
<dbReference type="Gene3D" id="3.40.50.2300">
    <property type="match status" value="1"/>
</dbReference>
<dbReference type="Proteomes" id="UP001490330">
    <property type="component" value="Unassembled WGS sequence"/>
</dbReference>
<keyword evidence="3" id="KW-0805">Transcription regulation</keyword>
<keyword evidence="1 6" id="KW-0597">Phosphoprotein</keyword>
<dbReference type="Pfam" id="PF00486">
    <property type="entry name" value="Trans_reg_C"/>
    <property type="match status" value="1"/>
</dbReference>
<evidence type="ECO:0000313" key="10">
    <source>
        <dbReference type="EMBL" id="MER6905588.1"/>
    </source>
</evidence>
<dbReference type="Gene3D" id="6.10.250.690">
    <property type="match status" value="1"/>
</dbReference>
<dbReference type="SMART" id="SM00862">
    <property type="entry name" value="Trans_reg_C"/>
    <property type="match status" value="1"/>
</dbReference>
<evidence type="ECO:0000256" key="5">
    <source>
        <dbReference type="ARBA" id="ARBA00023163"/>
    </source>
</evidence>
<evidence type="ECO:0000256" key="7">
    <source>
        <dbReference type="PROSITE-ProRule" id="PRU01091"/>
    </source>
</evidence>
<keyword evidence="4 7" id="KW-0238">DNA-binding</keyword>
<dbReference type="InterPro" id="IPR001789">
    <property type="entry name" value="Sig_transdc_resp-reg_receiver"/>
</dbReference>
<comment type="caution">
    <text evidence="10">The sequence shown here is derived from an EMBL/GenBank/DDBJ whole genome shotgun (WGS) entry which is preliminary data.</text>
</comment>
<dbReference type="EMBL" id="JBEPCV010000016">
    <property type="protein sequence ID" value="MER6905588.1"/>
    <property type="molecule type" value="Genomic_DNA"/>
</dbReference>
<evidence type="ECO:0000256" key="4">
    <source>
        <dbReference type="ARBA" id="ARBA00023125"/>
    </source>
</evidence>
<sequence>MEPGDLMRALVVDSDAAESSFLSAELQRHGFDAQECVTGAEALEIHDKFDLLLLDLRLPDIDGLEVCRAVRATSDVPLIAFASGDHGLDRVLCLQAGADDCLAKPFGLRELIARIEAVLRRSHPAQAAPRPSTDPLARGSLCIDPLTREVRLNGRLVNLTRKEFDLLHRLAADPHTVHSRTRLMTDLWGYPSGYTPDARASRTIDTHVSALRAKLGAPDWILTVRGVGFRFGRA</sequence>
<dbReference type="PANTHER" id="PTHR48111:SF1">
    <property type="entry name" value="TWO-COMPONENT RESPONSE REGULATOR ORR33"/>
    <property type="match status" value="1"/>
</dbReference>
<organism evidence="10 11">
    <name type="scientific">Streptomyces flaveolus</name>
    <dbReference type="NCBI Taxonomy" id="67297"/>
    <lineage>
        <taxon>Bacteria</taxon>
        <taxon>Bacillati</taxon>
        <taxon>Actinomycetota</taxon>
        <taxon>Actinomycetes</taxon>
        <taxon>Kitasatosporales</taxon>
        <taxon>Streptomycetaceae</taxon>
        <taxon>Streptomyces</taxon>
    </lineage>
</organism>
<dbReference type="PROSITE" id="PS51755">
    <property type="entry name" value="OMPR_PHOB"/>
    <property type="match status" value="1"/>
</dbReference>
<dbReference type="SUPFAM" id="SSF52172">
    <property type="entry name" value="CheY-like"/>
    <property type="match status" value="1"/>
</dbReference>
<dbReference type="InterPro" id="IPR001867">
    <property type="entry name" value="OmpR/PhoB-type_DNA-bd"/>
</dbReference>
<dbReference type="InterPro" id="IPR011006">
    <property type="entry name" value="CheY-like_superfamily"/>
</dbReference>
<feature type="modified residue" description="4-aspartylphosphate" evidence="6">
    <location>
        <position position="55"/>
    </location>
</feature>
<dbReference type="InterPro" id="IPR016032">
    <property type="entry name" value="Sig_transdc_resp-reg_C-effctor"/>
</dbReference>
<feature type="domain" description="OmpR/PhoB-type" evidence="9">
    <location>
        <begin position="133"/>
        <end position="233"/>
    </location>
</feature>
<feature type="domain" description="Response regulatory" evidence="8">
    <location>
        <begin position="8"/>
        <end position="119"/>
    </location>
</feature>
<keyword evidence="5" id="KW-0804">Transcription</keyword>
<proteinExistence type="predicted"/>